<keyword evidence="3" id="KW-0804">Transcription</keyword>
<dbReference type="Pfam" id="PF00440">
    <property type="entry name" value="TetR_N"/>
    <property type="match status" value="1"/>
</dbReference>
<dbReference type="PANTHER" id="PTHR30055:SF200">
    <property type="entry name" value="HTH-TYPE TRANSCRIPTIONAL REPRESSOR BDCR"/>
    <property type="match status" value="1"/>
</dbReference>
<dbReference type="PRINTS" id="PR00455">
    <property type="entry name" value="HTHTETR"/>
</dbReference>
<evidence type="ECO:0000256" key="1">
    <source>
        <dbReference type="ARBA" id="ARBA00023015"/>
    </source>
</evidence>
<evidence type="ECO:0000313" key="7">
    <source>
        <dbReference type="Proteomes" id="UP000076947"/>
    </source>
</evidence>
<comment type="caution">
    <text evidence="6">The sequence shown here is derived from an EMBL/GenBank/DDBJ whole genome shotgun (WGS) entry which is preliminary data.</text>
</comment>
<dbReference type="InterPro" id="IPR001647">
    <property type="entry name" value="HTH_TetR"/>
</dbReference>
<accession>A0A177IQW9</accession>
<dbReference type="PROSITE" id="PS50977">
    <property type="entry name" value="HTH_TETR_2"/>
    <property type="match status" value="1"/>
</dbReference>
<evidence type="ECO:0000259" key="5">
    <source>
        <dbReference type="PROSITE" id="PS50977"/>
    </source>
</evidence>
<proteinExistence type="predicted"/>
<dbReference type="PANTHER" id="PTHR30055">
    <property type="entry name" value="HTH-TYPE TRANSCRIPTIONAL REGULATOR RUTR"/>
    <property type="match status" value="1"/>
</dbReference>
<dbReference type="GO" id="GO:0000976">
    <property type="term" value="F:transcription cis-regulatory region binding"/>
    <property type="evidence" value="ECO:0007669"/>
    <property type="project" value="TreeGrafter"/>
</dbReference>
<dbReference type="Pfam" id="PF16925">
    <property type="entry name" value="TetR_C_13"/>
    <property type="match status" value="1"/>
</dbReference>
<dbReference type="SUPFAM" id="SSF46689">
    <property type="entry name" value="Homeodomain-like"/>
    <property type="match status" value="1"/>
</dbReference>
<dbReference type="Proteomes" id="UP000076947">
    <property type="component" value="Unassembled WGS sequence"/>
</dbReference>
<dbReference type="Gene3D" id="1.10.357.10">
    <property type="entry name" value="Tetracycline Repressor, domain 2"/>
    <property type="match status" value="1"/>
</dbReference>
<evidence type="ECO:0000256" key="2">
    <source>
        <dbReference type="ARBA" id="ARBA00023125"/>
    </source>
</evidence>
<dbReference type="InterPro" id="IPR011075">
    <property type="entry name" value="TetR_C"/>
</dbReference>
<dbReference type="AlphaFoldDB" id="A0A177IQW9"/>
<organism evidence="6 7">
    <name type="scientific">Corynebacterium stationis</name>
    <dbReference type="NCBI Taxonomy" id="1705"/>
    <lineage>
        <taxon>Bacteria</taxon>
        <taxon>Bacillati</taxon>
        <taxon>Actinomycetota</taxon>
        <taxon>Actinomycetes</taxon>
        <taxon>Mycobacteriales</taxon>
        <taxon>Corynebacteriaceae</taxon>
        <taxon>Corynebacterium</taxon>
    </lineage>
</organism>
<name>A0A177IQW9_9CORY</name>
<dbReference type="EMBL" id="LSTQ01000008">
    <property type="protein sequence ID" value="OAH30385.1"/>
    <property type="molecule type" value="Genomic_DNA"/>
</dbReference>
<reference evidence="7" key="1">
    <citation type="submission" date="2016-02" db="EMBL/GenBank/DDBJ databases">
        <authorList>
            <person name="Kaur G."/>
            <person name="Nair G.R."/>
            <person name="Mayilraj S."/>
        </authorList>
    </citation>
    <scope>NUCLEOTIDE SEQUENCE [LARGE SCALE GENOMIC DNA]</scope>
    <source>
        <strain evidence="7">GA-15</strain>
    </source>
</reference>
<keyword evidence="2 4" id="KW-0238">DNA-binding</keyword>
<feature type="domain" description="HTH tetR-type" evidence="5">
    <location>
        <begin position="4"/>
        <end position="64"/>
    </location>
</feature>
<protein>
    <submittedName>
        <fullName evidence="6">TetR family transcriptional regulator</fullName>
    </submittedName>
</protein>
<feature type="DNA-binding region" description="H-T-H motif" evidence="4">
    <location>
        <begin position="27"/>
        <end position="46"/>
    </location>
</feature>
<evidence type="ECO:0000256" key="3">
    <source>
        <dbReference type="ARBA" id="ARBA00023163"/>
    </source>
</evidence>
<dbReference type="SUPFAM" id="SSF48498">
    <property type="entry name" value="Tetracyclin repressor-like, C-terminal domain"/>
    <property type="match status" value="1"/>
</dbReference>
<sequence length="188" mass="20559">MEYSASGERLLEIASQLFYAEGIGAIGVDRVAEEAGISKPTLYAQFKNKAGLAAAVLQRRRETRERTITAYLDALPEGEPSKVLALFDFFIQAHAKPGFRGCPFTNAAAELPDSTHPARVVISDYKAWMRNLLTELAEADGLDNPAWWGSTLMLLIDGANARVITTGDKNSMKDARQSAAAMLQLQRQ</sequence>
<dbReference type="InterPro" id="IPR009057">
    <property type="entry name" value="Homeodomain-like_sf"/>
</dbReference>
<evidence type="ECO:0000313" key="6">
    <source>
        <dbReference type="EMBL" id="OAH30385.1"/>
    </source>
</evidence>
<keyword evidence="1" id="KW-0805">Transcription regulation</keyword>
<dbReference type="InterPro" id="IPR036271">
    <property type="entry name" value="Tet_transcr_reg_TetR-rel_C_sf"/>
</dbReference>
<gene>
    <name evidence="6" type="ORF">AYJ05_06480</name>
</gene>
<dbReference type="GO" id="GO:0003700">
    <property type="term" value="F:DNA-binding transcription factor activity"/>
    <property type="evidence" value="ECO:0007669"/>
    <property type="project" value="TreeGrafter"/>
</dbReference>
<evidence type="ECO:0000256" key="4">
    <source>
        <dbReference type="PROSITE-ProRule" id="PRU00335"/>
    </source>
</evidence>
<keyword evidence="7" id="KW-1185">Reference proteome</keyword>
<dbReference type="OrthoDB" id="4214267at2"/>
<dbReference type="InterPro" id="IPR050109">
    <property type="entry name" value="HTH-type_TetR-like_transc_reg"/>
</dbReference>